<proteinExistence type="predicted"/>
<dbReference type="Pfam" id="PF00149">
    <property type="entry name" value="Metallophos"/>
    <property type="match status" value="1"/>
</dbReference>
<feature type="chain" id="PRO_5040800352" description="Calcineurin-like phosphoesterase family protein" evidence="1">
    <location>
        <begin position="31"/>
        <end position="1116"/>
    </location>
</feature>
<feature type="signal peptide" evidence="1">
    <location>
        <begin position="1"/>
        <end position="30"/>
    </location>
</feature>
<comment type="caution">
    <text evidence="4">The sequence shown here is derived from an EMBL/GenBank/DDBJ whole genome shotgun (WGS) entry which is preliminary data.</text>
</comment>
<evidence type="ECO:0000259" key="3">
    <source>
        <dbReference type="Pfam" id="PF09992"/>
    </source>
</evidence>
<protein>
    <recommendedName>
        <fullName evidence="6">Calcineurin-like phosphoesterase family protein</fullName>
    </recommendedName>
</protein>
<evidence type="ECO:0000256" key="1">
    <source>
        <dbReference type="SAM" id="SignalP"/>
    </source>
</evidence>
<dbReference type="PANTHER" id="PTHR40446:SF2">
    <property type="entry name" value="N-ACETYLGLUCOSAMINE-1-PHOSPHODIESTER ALPHA-N-ACETYLGLUCOSAMINIDASE"/>
    <property type="match status" value="1"/>
</dbReference>
<dbReference type="EMBL" id="BSTX01000001">
    <property type="protein sequence ID" value="GLZ75926.1"/>
    <property type="molecule type" value="Genomic_DNA"/>
</dbReference>
<dbReference type="Gene3D" id="3.60.21.10">
    <property type="match status" value="1"/>
</dbReference>
<dbReference type="PANTHER" id="PTHR40446">
    <property type="entry name" value="N-ACETYLGLUCOSAMINE-1-PHOSPHODIESTER ALPHA-N-ACETYLGLUCOSAMINIDASE"/>
    <property type="match status" value="1"/>
</dbReference>
<dbReference type="Pfam" id="PF09992">
    <property type="entry name" value="NAGPA"/>
    <property type="match status" value="1"/>
</dbReference>
<dbReference type="GO" id="GO:0016787">
    <property type="term" value="F:hydrolase activity"/>
    <property type="evidence" value="ECO:0007669"/>
    <property type="project" value="InterPro"/>
</dbReference>
<dbReference type="Proteomes" id="UP001165079">
    <property type="component" value="Unassembled WGS sequence"/>
</dbReference>
<evidence type="ECO:0000313" key="4">
    <source>
        <dbReference type="EMBL" id="GLZ75926.1"/>
    </source>
</evidence>
<sequence length="1116" mass="116954">MSPRPLALTTAGVASALLLALLTAPPSATAAETQAEPRPIETATKTTLLAPGVTHKALDRWQPEGWLRADALTVDLSSKAEVEYLSPDRVAKVEPISEQARHRPTTVAAINGDFFDMNDTGASNGVGISDGELVKSANDGRDNAIAITPDGVGRIMQVGFEGTLTTPNGVQAIDSLNTNTVDEGEIGAYNPLWGPMSRARVVVGASKAVEVVIQNGVVATIGAPGEGDIPQGTIVLVGRGSGADRLSALKPGDAVTVAYSPKNKGLETAIGGNQLLVADGAVVPNADDAIAARSAVGFSADGTTMYLLTVDGKQTNSAGITVPQMAKMMLDLGAYNALNIDGGGSSTMLAREPGTHDLRVVNGPSDGSERPVANGLAITVPDGSGRLSGYDVRTSAAPEDAPGASTVAPGHPERVFPGLSRPLTAVGFDENRGPASGTPGSSRVQWRTDHGRVGKVGRDGVFHARNPGRTTVTASNRRADGELGIDVLGELNRVDATVERVGLSGVEGMGRFGVLGYDAAGYSAPIDPSDVELDYDRALLDITADPSGNFTVKGKTAGSAALVTATVGDRTTVVPVTVGLAEQGAAAFDDAASWKFTSARATGSVAAAPGHTGQGLKMSYDFTQSTATRAAYAEPPAMIDVPGQPQAFGMWINGNGTGEWPSLHLVDSQGTATILRGDLITWTGWRYIEMPVPAGVVYPVKIRRFYVAETRPTIAYKSEIVIDDIVAKVPPAIDVPAEATPVDPILTASVDGRKWRFAVMSDAQFVGRAPDSDIVASARRTLREIKAAKPDFLIINGDLVDEAAQIDLDLAKRVLSEELGTDLPYYYVPGNHEVMGGSIDLWKANFGEPHRVFDHKGTRFITLDTSRLNIRGGGFDQIAMLRDALDRAAEDKSVNSVVLVEHVPPRDPTPQKGSQLGDRKEAATVENWLADFARNTGKGTGFIGGHVGVFHASHVDGVPYVINGNSGKAPAGPAEGGGFIGWTEFGVNPVSAHEQRERRANPYGEPSGWLAAAFRPQTDDVVLTTPASLRAGRDATVTALLKQAGRDVPVAYPVLGEWDGSRGLCVSGWEGVDRGHRCVARFDPSTGRLEALRPGTVTLRLTVNGVTREATVTITR</sequence>
<accession>A0A9W6SJS9</accession>
<gene>
    <name evidence="4" type="ORF">Afil01_07330</name>
</gene>
<evidence type="ECO:0000313" key="5">
    <source>
        <dbReference type="Proteomes" id="UP001165079"/>
    </source>
</evidence>
<reference evidence="4" key="1">
    <citation type="submission" date="2023-03" db="EMBL/GenBank/DDBJ databases">
        <title>Actinorhabdospora filicis NBRC 111898.</title>
        <authorList>
            <person name="Ichikawa N."/>
            <person name="Sato H."/>
            <person name="Tonouchi N."/>
        </authorList>
    </citation>
    <scope>NUCLEOTIDE SEQUENCE</scope>
    <source>
        <strain evidence="4">NBRC 111898</strain>
    </source>
</reference>
<keyword evidence="5" id="KW-1185">Reference proteome</keyword>
<dbReference type="InterPro" id="IPR029052">
    <property type="entry name" value="Metallo-depent_PP-like"/>
</dbReference>
<feature type="domain" description="Phosphodiester glycosidase" evidence="3">
    <location>
        <begin position="209"/>
        <end position="378"/>
    </location>
</feature>
<evidence type="ECO:0008006" key="6">
    <source>
        <dbReference type="Google" id="ProtNLM"/>
    </source>
</evidence>
<dbReference type="AlphaFoldDB" id="A0A9W6SJS9"/>
<keyword evidence="1" id="KW-0732">Signal</keyword>
<name>A0A9W6SJS9_9ACTN</name>
<dbReference type="InterPro" id="IPR004843">
    <property type="entry name" value="Calcineurin-like_PHP"/>
</dbReference>
<dbReference type="InterPro" id="IPR018711">
    <property type="entry name" value="NAGPA"/>
</dbReference>
<evidence type="ECO:0000259" key="2">
    <source>
        <dbReference type="Pfam" id="PF00149"/>
    </source>
</evidence>
<organism evidence="4 5">
    <name type="scientific">Actinorhabdospora filicis</name>
    <dbReference type="NCBI Taxonomy" id="1785913"/>
    <lineage>
        <taxon>Bacteria</taxon>
        <taxon>Bacillati</taxon>
        <taxon>Actinomycetota</taxon>
        <taxon>Actinomycetes</taxon>
        <taxon>Micromonosporales</taxon>
        <taxon>Micromonosporaceae</taxon>
        <taxon>Actinorhabdospora</taxon>
    </lineage>
</organism>
<dbReference type="SUPFAM" id="SSF56300">
    <property type="entry name" value="Metallo-dependent phosphatases"/>
    <property type="match status" value="1"/>
</dbReference>
<feature type="domain" description="Calcineurin-like phosphoesterase" evidence="2">
    <location>
        <begin position="756"/>
        <end position="931"/>
    </location>
</feature>